<keyword evidence="3" id="KW-1185">Reference proteome</keyword>
<feature type="signal peptide" evidence="1">
    <location>
        <begin position="1"/>
        <end position="21"/>
    </location>
</feature>
<sequence length="141" mass="15175">MKFPRLCLALALLGAAAVADAHEYYLPGLTFVHPWAEPTAPGATSAPVYFTVEAVSKGDKLVKVVTPLAEKVEFRDAGPASKPPLKSLSIQPGGDTEFTEGKRHLLLQGLKMPLQWGRSYEMTLMFEKGGPLQVMVSVGAH</sequence>
<dbReference type="Proteomes" id="UP001139447">
    <property type="component" value="Unassembled WGS sequence"/>
</dbReference>
<dbReference type="AlphaFoldDB" id="A0A9X1VUA6"/>
<reference evidence="2" key="1">
    <citation type="submission" date="2022-03" db="EMBL/GenBank/DDBJ databases">
        <authorList>
            <person name="Woo C.Y."/>
        </authorList>
    </citation>
    <scope>NUCLEOTIDE SEQUENCE</scope>
    <source>
        <strain evidence="2">CYS-02</strain>
    </source>
</reference>
<dbReference type="EMBL" id="JALGBI010000001">
    <property type="protein sequence ID" value="MCJ0763976.1"/>
    <property type="molecule type" value="Genomic_DNA"/>
</dbReference>
<dbReference type="InterPro" id="IPR058248">
    <property type="entry name" value="Lxx211020-like"/>
</dbReference>
<feature type="chain" id="PRO_5040948491" evidence="1">
    <location>
        <begin position="22"/>
        <end position="141"/>
    </location>
</feature>
<dbReference type="SUPFAM" id="SSF110087">
    <property type="entry name" value="DR1885-like metal-binding protein"/>
    <property type="match status" value="1"/>
</dbReference>
<dbReference type="PANTHER" id="PTHR36302">
    <property type="entry name" value="BLR7088 PROTEIN"/>
    <property type="match status" value="1"/>
</dbReference>
<evidence type="ECO:0000256" key="1">
    <source>
        <dbReference type="SAM" id="SignalP"/>
    </source>
</evidence>
<evidence type="ECO:0000313" key="3">
    <source>
        <dbReference type="Proteomes" id="UP001139447"/>
    </source>
</evidence>
<name>A0A9X1VUA6_9BURK</name>
<comment type="caution">
    <text evidence="2">The sequence shown here is derived from an EMBL/GenBank/DDBJ whole genome shotgun (WGS) entry which is preliminary data.</text>
</comment>
<accession>A0A9X1VUA6</accession>
<dbReference type="RefSeq" id="WP_243306548.1">
    <property type="nucleotide sequence ID" value="NZ_JALGBI010000001.1"/>
</dbReference>
<proteinExistence type="predicted"/>
<evidence type="ECO:0000313" key="2">
    <source>
        <dbReference type="EMBL" id="MCJ0763976.1"/>
    </source>
</evidence>
<keyword evidence="1" id="KW-0732">Signal</keyword>
<dbReference type="PANTHER" id="PTHR36302:SF1">
    <property type="entry name" value="COPPER CHAPERONE PCU(A)C"/>
    <property type="match status" value="1"/>
</dbReference>
<organism evidence="2 3">
    <name type="scientific">Variovorax terrae</name>
    <dbReference type="NCBI Taxonomy" id="2923278"/>
    <lineage>
        <taxon>Bacteria</taxon>
        <taxon>Pseudomonadati</taxon>
        <taxon>Pseudomonadota</taxon>
        <taxon>Betaproteobacteria</taxon>
        <taxon>Burkholderiales</taxon>
        <taxon>Comamonadaceae</taxon>
        <taxon>Variovorax</taxon>
    </lineage>
</organism>
<dbReference type="InterPro" id="IPR036182">
    <property type="entry name" value="PCuAC_sf"/>
</dbReference>
<dbReference type="InterPro" id="IPR007410">
    <property type="entry name" value="LpqE-like"/>
</dbReference>
<protein>
    <submittedName>
        <fullName evidence="2">Copper chaperone PCu(A)C</fullName>
    </submittedName>
</protein>
<gene>
    <name evidence="2" type="ORF">MMF98_12240</name>
</gene>
<dbReference type="Pfam" id="PF04314">
    <property type="entry name" value="PCuAC"/>
    <property type="match status" value="1"/>
</dbReference>
<dbReference type="Gene3D" id="2.60.40.1890">
    <property type="entry name" value="PCu(A)C copper chaperone"/>
    <property type="match status" value="1"/>
</dbReference>